<gene>
    <name evidence="1" type="ORF">A3D01_06605</name>
</gene>
<comment type="caution">
    <text evidence="1">The sequence shown here is derived from an EMBL/GenBank/DDBJ whole genome shotgun (WGS) entry which is preliminary data.</text>
</comment>
<dbReference type="AlphaFoldDB" id="A0A1F7YY89"/>
<protein>
    <submittedName>
        <fullName evidence="1">Uncharacterized protein</fullName>
    </submittedName>
</protein>
<evidence type="ECO:0000313" key="1">
    <source>
        <dbReference type="EMBL" id="OGM32302.1"/>
    </source>
</evidence>
<accession>A0A1F7YY89</accession>
<dbReference type="Proteomes" id="UP000177169">
    <property type="component" value="Unassembled WGS sequence"/>
</dbReference>
<proteinExistence type="predicted"/>
<organism evidence="1 2">
    <name type="scientific">Candidatus Woesebacteria bacterium RIFCSPHIGHO2_02_FULL_39_13</name>
    <dbReference type="NCBI Taxonomy" id="1802505"/>
    <lineage>
        <taxon>Bacteria</taxon>
        <taxon>Candidatus Woeseibacteriota</taxon>
    </lineage>
</organism>
<name>A0A1F7YY89_9BACT</name>
<reference evidence="1 2" key="1">
    <citation type="journal article" date="2016" name="Nat. Commun.">
        <title>Thousands of microbial genomes shed light on interconnected biogeochemical processes in an aquifer system.</title>
        <authorList>
            <person name="Anantharaman K."/>
            <person name="Brown C.T."/>
            <person name="Hug L.A."/>
            <person name="Sharon I."/>
            <person name="Castelle C.J."/>
            <person name="Probst A.J."/>
            <person name="Thomas B.C."/>
            <person name="Singh A."/>
            <person name="Wilkins M.J."/>
            <person name="Karaoz U."/>
            <person name="Brodie E.L."/>
            <person name="Williams K.H."/>
            <person name="Hubbard S.S."/>
            <person name="Banfield J.F."/>
        </authorList>
    </citation>
    <scope>NUCLEOTIDE SEQUENCE [LARGE SCALE GENOMIC DNA]</scope>
</reference>
<dbReference type="EMBL" id="MGGR01000034">
    <property type="protein sequence ID" value="OGM32302.1"/>
    <property type="molecule type" value="Genomic_DNA"/>
</dbReference>
<dbReference type="STRING" id="1802505.A3D01_06605"/>
<sequence length="74" mass="9290">MGKLGKQKRKNIYFRQTPKEFKSQRQTEVYYHINRNLPYTLFQFSKEKFRKHLQKVSNFVTFQKSKFTRRLRQK</sequence>
<evidence type="ECO:0000313" key="2">
    <source>
        <dbReference type="Proteomes" id="UP000177169"/>
    </source>
</evidence>